<dbReference type="EMBL" id="JBHUMV010000007">
    <property type="protein sequence ID" value="MFD2755570.1"/>
    <property type="molecule type" value="Genomic_DNA"/>
</dbReference>
<feature type="binding site" evidence="17">
    <location>
        <position position="414"/>
    </location>
    <ligand>
        <name>(6S)-NADPHX</name>
        <dbReference type="ChEBI" id="CHEBI:64076"/>
    </ligand>
</feature>
<comment type="similarity">
    <text evidence="3 18">In the N-terminal section; belongs to the NnrE/AIBP family.</text>
</comment>
<dbReference type="SUPFAM" id="SSF53613">
    <property type="entry name" value="Ribokinase-like"/>
    <property type="match status" value="1"/>
</dbReference>
<evidence type="ECO:0000256" key="3">
    <source>
        <dbReference type="ARBA" id="ARBA00006001"/>
    </source>
</evidence>
<evidence type="ECO:0000256" key="14">
    <source>
        <dbReference type="ARBA" id="ARBA00025153"/>
    </source>
</evidence>
<evidence type="ECO:0000256" key="9">
    <source>
        <dbReference type="ARBA" id="ARBA00022958"/>
    </source>
</evidence>
<comment type="catalytic activity">
    <reaction evidence="15 17 18">
        <text>(6S)-NADHX + ADP = AMP + phosphate + NADH + H(+)</text>
        <dbReference type="Rhea" id="RHEA:32223"/>
        <dbReference type="ChEBI" id="CHEBI:15378"/>
        <dbReference type="ChEBI" id="CHEBI:43474"/>
        <dbReference type="ChEBI" id="CHEBI:57945"/>
        <dbReference type="ChEBI" id="CHEBI:64074"/>
        <dbReference type="ChEBI" id="CHEBI:456215"/>
        <dbReference type="ChEBI" id="CHEBI:456216"/>
        <dbReference type="EC" id="4.2.1.136"/>
    </reaction>
</comment>
<dbReference type="PROSITE" id="PS01050">
    <property type="entry name" value="YJEF_C_2"/>
    <property type="match status" value="1"/>
</dbReference>
<name>A0ABW5UQP6_9BURK</name>
<feature type="domain" description="YjeF C-terminal" evidence="19">
    <location>
        <begin position="264"/>
        <end position="555"/>
    </location>
</feature>
<dbReference type="InterPro" id="IPR004443">
    <property type="entry name" value="YjeF_N_dom"/>
</dbReference>
<feature type="binding site" evidence="17">
    <location>
        <position position="486"/>
    </location>
    <ligand>
        <name>AMP</name>
        <dbReference type="ChEBI" id="CHEBI:456215"/>
    </ligand>
</feature>
<feature type="binding site" evidence="17">
    <location>
        <position position="305"/>
    </location>
    <ligand>
        <name>(6S)-NADPHX</name>
        <dbReference type="ChEBI" id="CHEBI:64076"/>
    </ligand>
</feature>
<dbReference type="PROSITE" id="PS51383">
    <property type="entry name" value="YJEF_C_3"/>
    <property type="match status" value="1"/>
</dbReference>
<dbReference type="Pfam" id="PF03853">
    <property type="entry name" value="YjeF_N"/>
    <property type="match status" value="1"/>
</dbReference>
<evidence type="ECO:0000259" key="19">
    <source>
        <dbReference type="PROSITE" id="PS51383"/>
    </source>
</evidence>
<keyword evidence="11 18" id="KW-0413">Isomerase</keyword>
<comment type="cofactor">
    <cofactor evidence="17">
        <name>Mg(2+)</name>
        <dbReference type="ChEBI" id="CHEBI:18420"/>
    </cofactor>
</comment>
<evidence type="ECO:0000256" key="12">
    <source>
        <dbReference type="ARBA" id="ARBA00023239"/>
    </source>
</evidence>
<evidence type="ECO:0000256" key="17">
    <source>
        <dbReference type="HAMAP-Rule" id="MF_01965"/>
    </source>
</evidence>
<sequence>MQCILPFPTAGSHGNGTGWPLFSTADTRRLEHELAAALPPHTLMQRAGLAVARLAMALAPHARTVWIACGPGNNGGDGLEAAARLARLLPFARIMVSCTAARDAMPADAQASWDRARQARVQWVDGRPEGMDGQDLCIDALLGIGLRAGGHGKGASTAPCARLMALLRQTQAGSSPVLCIDVASGLDAETGQYAAGMVPELSAGALCMPRHTLSLLTLQPGLFTGQGRDACGQIWWDDLGAGLCNDDGEKIPALPEPPQPMAWLGSAPNPQAMAGRHASHKGSFGDVAVVGGEGLAQRGLSMTGAAWLAALAALHGGAGRVMLALLDTSPPQGTAPWPEIMLRQPQSQDWKQATVVCGCGGGLAVRKWLPAILEQAPRLVLDADGLNAVAADASLQQLLARRASRRLGTVLTPHPLEAARLLQTGTPQVQASRIQAAARLAEQLQCTVVLKGSGSVIACPASFALDARACWVNPTGNARLATGGTGDVLAGLLGATWARMAAQGAASPAQPSLRLGTQAALEAVYRHGQAADLWPPSLPFSAGALARHFGACRAA</sequence>
<dbReference type="EC" id="4.2.1.136" evidence="17"/>
<keyword evidence="6 17" id="KW-0547">Nucleotide-binding</keyword>
<evidence type="ECO:0000256" key="18">
    <source>
        <dbReference type="PIRNR" id="PIRNR017184"/>
    </source>
</evidence>
<dbReference type="Gene3D" id="3.40.50.10260">
    <property type="entry name" value="YjeF N-terminal domain"/>
    <property type="match status" value="1"/>
</dbReference>
<evidence type="ECO:0000313" key="21">
    <source>
        <dbReference type="EMBL" id="MFD2755570.1"/>
    </source>
</evidence>
<organism evidence="21 22">
    <name type="scientific">Comamonas terrae</name>
    <dbReference type="NCBI Taxonomy" id="673548"/>
    <lineage>
        <taxon>Bacteria</taxon>
        <taxon>Pseudomonadati</taxon>
        <taxon>Pseudomonadota</taxon>
        <taxon>Betaproteobacteria</taxon>
        <taxon>Burkholderiales</taxon>
        <taxon>Comamonadaceae</taxon>
        <taxon>Comamonas</taxon>
    </lineage>
</organism>
<keyword evidence="13" id="KW-0511">Multifunctional enzyme</keyword>
<feature type="binding site" evidence="17">
    <location>
        <position position="487"/>
    </location>
    <ligand>
        <name>(6S)-NADPHX</name>
        <dbReference type="ChEBI" id="CHEBI:64076"/>
    </ligand>
</feature>
<dbReference type="RefSeq" id="WP_066480539.1">
    <property type="nucleotide sequence ID" value="NZ_BCNT01000012.1"/>
</dbReference>
<keyword evidence="8 17" id="KW-0521">NADP</keyword>
<dbReference type="Proteomes" id="UP001597463">
    <property type="component" value="Unassembled WGS sequence"/>
</dbReference>
<dbReference type="SUPFAM" id="SSF64153">
    <property type="entry name" value="YjeF N-terminal domain-like"/>
    <property type="match status" value="1"/>
</dbReference>
<evidence type="ECO:0000256" key="6">
    <source>
        <dbReference type="ARBA" id="ARBA00022741"/>
    </source>
</evidence>
<dbReference type="PIRSF" id="PIRSF017184">
    <property type="entry name" value="Nnr"/>
    <property type="match status" value="1"/>
</dbReference>
<comment type="subunit">
    <text evidence="17">Homotetramer.</text>
</comment>
<keyword evidence="10 17" id="KW-0520">NAD</keyword>
<dbReference type="InterPro" id="IPR030677">
    <property type="entry name" value="Nnr"/>
</dbReference>
<keyword evidence="9 18" id="KW-0630">Potassium</keyword>
<comment type="caution">
    <text evidence="21">The sequence shown here is derived from an EMBL/GenBank/DDBJ whole genome shotgun (WGS) entry which is preliminary data.</text>
</comment>
<evidence type="ECO:0000313" key="22">
    <source>
        <dbReference type="Proteomes" id="UP001597463"/>
    </source>
</evidence>
<dbReference type="PANTHER" id="PTHR12592">
    <property type="entry name" value="ATP-DEPENDENT (S)-NAD(P)H-HYDRATE DEHYDRATASE FAMILY MEMBER"/>
    <property type="match status" value="1"/>
</dbReference>
<accession>A0ABW5UQP6</accession>
<evidence type="ECO:0000256" key="10">
    <source>
        <dbReference type="ARBA" id="ARBA00023027"/>
    </source>
</evidence>
<comment type="similarity">
    <text evidence="4 18">In the C-terminal section; belongs to the NnrD/CARKD family.</text>
</comment>
<dbReference type="InterPro" id="IPR029056">
    <property type="entry name" value="Ribokinase-like"/>
</dbReference>
<protein>
    <recommendedName>
        <fullName evidence="17">ADP-dependent (S)-NAD(P)H-hydrate dehydratase</fullName>
        <ecNumber evidence="17">4.2.1.136</ecNumber>
    </recommendedName>
    <alternativeName>
        <fullName evidence="17">ADP-dependent NAD(P)HX dehydratase</fullName>
    </alternativeName>
</protein>
<evidence type="ECO:0000256" key="13">
    <source>
        <dbReference type="ARBA" id="ARBA00023268"/>
    </source>
</evidence>
<dbReference type="InterPro" id="IPR036652">
    <property type="entry name" value="YjeF_N_dom_sf"/>
</dbReference>
<evidence type="ECO:0000256" key="5">
    <source>
        <dbReference type="ARBA" id="ARBA00022723"/>
    </source>
</evidence>
<evidence type="ECO:0000256" key="8">
    <source>
        <dbReference type="ARBA" id="ARBA00022857"/>
    </source>
</evidence>
<dbReference type="InterPro" id="IPR017953">
    <property type="entry name" value="Carbohydrate_kinase_pred_CS"/>
</dbReference>
<dbReference type="Pfam" id="PF01256">
    <property type="entry name" value="Carb_kinase"/>
    <property type="match status" value="1"/>
</dbReference>
<evidence type="ECO:0000256" key="2">
    <source>
        <dbReference type="ARBA" id="ARBA00000909"/>
    </source>
</evidence>
<feature type="binding site" evidence="17">
    <location>
        <begin position="451"/>
        <end position="455"/>
    </location>
    <ligand>
        <name>AMP</name>
        <dbReference type="ChEBI" id="CHEBI:456215"/>
    </ligand>
</feature>
<keyword evidence="7 17" id="KW-0067">ATP-binding</keyword>
<evidence type="ECO:0000256" key="1">
    <source>
        <dbReference type="ARBA" id="ARBA00000013"/>
    </source>
</evidence>
<evidence type="ECO:0000256" key="7">
    <source>
        <dbReference type="ARBA" id="ARBA00022840"/>
    </source>
</evidence>
<dbReference type="InterPro" id="IPR000631">
    <property type="entry name" value="CARKD"/>
</dbReference>
<gene>
    <name evidence="17" type="primary">nnrD</name>
    <name evidence="21" type="ORF">ACFSW6_15920</name>
</gene>
<keyword evidence="5 18" id="KW-0479">Metal-binding</keyword>
<reference evidence="22" key="1">
    <citation type="journal article" date="2019" name="Int. J. Syst. Evol. Microbiol.">
        <title>The Global Catalogue of Microorganisms (GCM) 10K type strain sequencing project: providing services to taxonomists for standard genome sequencing and annotation.</title>
        <authorList>
            <consortium name="The Broad Institute Genomics Platform"/>
            <consortium name="The Broad Institute Genome Sequencing Center for Infectious Disease"/>
            <person name="Wu L."/>
            <person name="Ma J."/>
        </authorList>
    </citation>
    <scope>NUCLEOTIDE SEQUENCE [LARGE SCALE GENOMIC DNA]</scope>
    <source>
        <strain evidence="22">TISTR 1906</strain>
    </source>
</reference>
<evidence type="ECO:0000256" key="11">
    <source>
        <dbReference type="ARBA" id="ARBA00023235"/>
    </source>
</evidence>
<evidence type="ECO:0000256" key="16">
    <source>
        <dbReference type="ARBA" id="ARBA00049209"/>
    </source>
</evidence>
<comment type="cofactor">
    <cofactor evidence="18">
        <name>K(+)</name>
        <dbReference type="ChEBI" id="CHEBI:29103"/>
    </cofactor>
    <text evidence="18">Binds 1 potassium ion per subunit.</text>
</comment>
<comment type="catalytic activity">
    <reaction evidence="2 18">
        <text>(6R)-NADPHX = (6S)-NADPHX</text>
        <dbReference type="Rhea" id="RHEA:32227"/>
        <dbReference type="ChEBI" id="CHEBI:64076"/>
        <dbReference type="ChEBI" id="CHEBI:64077"/>
        <dbReference type="EC" id="5.1.99.6"/>
    </reaction>
</comment>
<feature type="binding site" evidence="17">
    <location>
        <position position="360"/>
    </location>
    <ligand>
        <name>(6S)-NADPHX</name>
        <dbReference type="ChEBI" id="CHEBI:64076"/>
    </ligand>
</feature>
<evidence type="ECO:0000259" key="20">
    <source>
        <dbReference type="PROSITE" id="PS51385"/>
    </source>
</evidence>
<comment type="function">
    <text evidence="14 18">Bifunctional enzyme that catalyzes the epimerization of the S- and R-forms of NAD(P)HX and the dehydration of the S-form of NAD(P)HX at the expense of ADP, which is converted to AMP. This allows the repair of both epimers of NAD(P)HX, a damaged form of NAD(P)H that is a result of enzymatic or heat-dependent hydration.</text>
</comment>
<proteinExistence type="inferred from homology"/>
<keyword evidence="22" id="KW-1185">Reference proteome</keyword>
<comment type="catalytic activity">
    <reaction evidence="1 18">
        <text>(6R)-NADHX = (6S)-NADHX</text>
        <dbReference type="Rhea" id="RHEA:32215"/>
        <dbReference type="ChEBI" id="CHEBI:64074"/>
        <dbReference type="ChEBI" id="CHEBI:64075"/>
        <dbReference type="EC" id="5.1.99.6"/>
    </reaction>
</comment>
<evidence type="ECO:0000256" key="4">
    <source>
        <dbReference type="ARBA" id="ARBA00009524"/>
    </source>
</evidence>
<keyword evidence="12 17" id="KW-0456">Lyase</keyword>
<dbReference type="PROSITE" id="PS51385">
    <property type="entry name" value="YJEF_N"/>
    <property type="match status" value="1"/>
</dbReference>
<comment type="similarity">
    <text evidence="17">Belongs to the NnrD/CARKD family.</text>
</comment>
<evidence type="ECO:0000256" key="15">
    <source>
        <dbReference type="ARBA" id="ARBA00048238"/>
    </source>
</evidence>
<feature type="domain" description="YjeF N-terminal" evidence="20">
    <location>
        <begin position="27"/>
        <end position="247"/>
    </location>
</feature>
<dbReference type="HAMAP" id="MF_01965">
    <property type="entry name" value="NADHX_dehydratase"/>
    <property type="match status" value="1"/>
</dbReference>
<dbReference type="Gene3D" id="3.40.1190.20">
    <property type="match status" value="1"/>
</dbReference>
<comment type="catalytic activity">
    <reaction evidence="16 17 18">
        <text>(6S)-NADPHX + ADP = AMP + phosphate + NADPH + H(+)</text>
        <dbReference type="Rhea" id="RHEA:32235"/>
        <dbReference type="ChEBI" id="CHEBI:15378"/>
        <dbReference type="ChEBI" id="CHEBI:43474"/>
        <dbReference type="ChEBI" id="CHEBI:57783"/>
        <dbReference type="ChEBI" id="CHEBI:64076"/>
        <dbReference type="ChEBI" id="CHEBI:456215"/>
        <dbReference type="ChEBI" id="CHEBI:456216"/>
        <dbReference type="EC" id="4.2.1.136"/>
    </reaction>
</comment>
<comment type="function">
    <text evidence="17">Catalyzes the dehydration of the S-form of NAD(P)HX at the expense of ADP, which is converted to AMP. Together with NAD(P)HX epimerase, which catalyzes the epimerization of the S- and R-forms, the enzyme allows the repair of both epimers of NAD(P)HX, a damaged form of NAD(P)H that is a result of enzymatic or heat-dependent hydration.</text>
</comment>
<dbReference type="CDD" id="cd01171">
    <property type="entry name" value="YXKO-related"/>
    <property type="match status" value="1"/>
</dbReference>
<dbReference type="PANTHER" id="PTHR12592:SF0">
    <property type="entry name" value="ATP-DEPENDENT (S)-NAD(P)H-HYDRATE DEHYDRATASE"/>
    <property type="match status" value="1"/>
</dbReference>